<dbReference type="SUPFAM" id="SSF56601">
    <property type="entry name" value="beta-lactamase/transpeptidase-like"/>
    <property type="match status" value="1"/>
</dbReference>
<organism evidence="4 5">
    <name type="scientific">Pendulispora brunnea</name>
    <dbReference type="NCBI Taxonomy" id="2905690"/>
    <lineage>
        <taxon>Bacteria</taxon>
        <taxon>Pseudomonadati</taxon>
        <taxon>Myxococcota</taxon>
        <taxon>Myxococcia</taxon>
        <taxon>Myxococcales</taxon>
        <taxon>Sorangiineae</taxon>
        <taxon>Pendulisporaceae</taxon>
        <taxon>Pendulispora</taxon>
    </lineage>
</organism>
<dbReference type="Gene3D" id="3.40.710.10">
    <property type="entry name" value="DD-peptidase/beta-lactamase superfamily"/>
    <property type="match status" value="1"/>
</dbReference>
<evidence type="ECO:0000313" key="4">
    <source>
        <dbReference type="EMBL" id="WXA97166.1"/>
    </source>
</evidence>
<keyword evidence="5" id="KW-1185">Reference proteome</keyword>
<evidence type="ECO:0000259" key="2">
    <source>
        <dbReference type="Pfam" id="PF07075"/>
    </source>
</evidence>
<gene>
    <name evidence="4" type="ORF">LZC95_09995</name>
</gene>
<feature type="domain" description="Beta-lactamase-related" evidence="1">
    <location>
        <begin position="69"/>
        <end position="385"/>
    </location>
</feature>
<feature type="domain" description="Peptidoglycan beta-N-acetylmuramidase NamZ N-terminal" evidence="2">
    <location>
        <begin position="437"/>
        <end position="639"/>
    </location>
</feature>
<sequence length="792" mass="85082">MRDFVLAGLVACAGLAVCGGERAGSPPPSAPLVLREKEPKPAPAPAEAAIAPIADARLGAIDHAVDLALMEGRFPGCVVVVGRRDKVLFRHAYGFRAYAPEPEEMTLDTVFDLASLTKPMATASSIMVLVDRGLVALDEPAARYVPEFGRAGKGAITVRQLLTHVSGLPVETPLRDFELGRAVAMERIYDLVPRVPPGQAFVYSDVGFLVLEEIVKRVSGQELSTFAASNVFRPLGMTQTDFQPAPALRPRAVVTEQRNGEWMRGEVHDPRAYLLGGVAGHAGLFSTAEDLTRYAQAMLGEGELDGRRIWSPRTAQQFMAPHDVPGGIRALGWDVKSSYSGSRGEGWSPRSIGHGGYTGTVLWIDPEQDLFVIVLSNRVHPEGKGNINLLAGRIGTLAARALSPGEGEPVPNARGIVSTGIDVLRAEQFRRLRGAKIGLVTNAAGKARDGRSTVEVLAAAPDVKLVALFTPEHGLGSDREGKIGDGRDPKSGLPVYSLYGRGENGFEPSAESLATIDTFVVDLQDAGVRFYTYASTLRHLMQAAAKHHVRVVVLDRPNPIDGVDVAGPVLVPVAKSFVNESALPVRHGMTMGELALLFNAEDHAGTPLEVVPMRGWRRGDYFDKTGLAWTPPSPNLRSVTETVLYPAVGLLEGTNLSVGRGTEMPFEVIGAPWIDGNALANALRAANVPGVTFAPVSFTPRQAVYTGQRCGGVRLTVRQRASFEPVHAGLAIAAALRALYPKEWHFGDLDKLVADRRVLEALDARRPLGEVEAIWAGELEAFKAKRAKYLLY</sequence>
<evidence type="ECO:0000259" key="1">
    <source>
        <dbReference type="Pfam" id="PF00144"/>
    </source>
</evidence>
<evidence type="ECO:0000313" key="5">
    <source>
        <dbReference type="Proteomes" id="UP001379533"/>
    </source>
</evidence>
<feature type="domain" description="Peptidoglycan beta-N-acetylmuramidase NamZ C-terminal" evidence="3">
    <location>
        <begin position="643"/>
        <end position="792"/>
    </location>
</feature>
<dbReference type="Pfam" id="PF00144">
    <property type="entry name" value="Beta-lactamase"/>
    <property type="match status" value="1"/>
</dbReference>
<dbReference type="Pfam" id="PF07075">
    <property type="entry name" value="NamZ_N"/>
    <property type="match status" value="1"/>
</dbReference>
<dbReference type="EMBL" id="CP089982">
    <property type="protein sequence ID" value="WXA97166.1"/>
    <property type="molecule type" value="Genomic_DNA"/>
</dbReference>
<dbReference type="Proteomes" id="UP001379533">
    <property type="component" value="Chromosome"/>
</dbReference>
<dbReference type="Pfam" id="PF20732">
    <property type="entry name" value="NamZ_C"/>
    <property type="match status" value="1"/>
</dbReference>
<dbReference type="InterPro" id="IPR012338">
    <property type="entry name" value="Beta-lactam/transpept-like"/>
</dbReference>
<dbReference type="PANTHER" id="PTHR42915">
    <property type="entry name" value="HYPOTHETICAL 460 KDA PROTEIN IN FEUA-SIGW INTERGENIC REGION [PRECURSOR]"/>
    <property type="match status" value="1"/>
</dbReference>
<proteinExistence type="predicted"/>
<dbReference type="InterPro" id="IPR048503">
    <property type="entry name" value="NamZ_C"/>
</dbReference>
<dbReference type="InterPro" id="IPR048502">
    <property type="entry name" value="NamZ_N"/>
</dbReference>
<name>A0ABZ2KF09_9BACT</name>
<dbReference type="Gene3D" id="3.40.50.12170">
    <property type="entry name" value="Uncharacterised protein PF07075, DUF1343"/>
    <property type="match status" value="1"/>
</dbReference>
<protein>
    <submittedName>
        <fullName evidence="4">DUF1343 domain-containing protein</fullName>
    </submittedName>
</protein>
<dbReference type="PANTHER" id="PTHR42915:SF1">
    <property type="entry name" value="PEPTIDOGLYCAN BETA-N-ACETYLMURAMIDASE NAMZ"/>
    <property type="match status" value="1"/>
</dbReference>
<dbReference type="InterPro" id="IPR001466">
    <property type="entry name" value="Beta-lactam-related"/>
</dbReference>
<reference evidence="4 5" key="1">
    <citation type="submission" date="2021-12" db="EMBL/GenBank/DDBJ databases">
        <title>Discovery of the Pendulisporaceae a myxobacterial family with distinct sporulation behavior and unique specialized metabolism.</title>
        <authorList>
            <person name="Garcia R."/>
            <person name="Popoff A."/>
            <person name="Bader C.D."/>
            <person name="Loehr J."/>
            <person name="Walesch S."/>
            <person name="Walt C."/>
            <person name="Boldt J."/>
            <person name="Bunk B."/>
            <person name="Haeckl F.J.F.P.J."/>
            <person name="Gunesch A.P."/>
            <person name="Birkelbach J."/>
            <person name="Nuebel U."/>
            <person name="Pietschmann T."/>
            <person name="Bach T."/>
            <person name="Mueller R."/>
        </authorList>
    </citation>
    <scope>NUCLEOTIDE SEQUENCE [LARGE SCALE GENOMIC DNA]</scope>
    <source>
        <strain evidence="4 5">MSr12523</strain>
    </source>
</reference>
<dbReference type="Gene3D" id="3.90.1150.140">
    <property type="match status" value="1"/>
</dbReference>
<accession>A0ABZ2KF09</accession>
<dbReference type="InterPro" id="IPR008302">
    <property type="entry name" value="NamZ"/>
</dbReference>
<evidence type="ECO:0000259" key="3">
    <source>
        <dbReference type="Pfam" id="PF20732"/>
    </source>
</evidence>
<dbReference type="RefSeq" id="WP_394847781.1">
    <property type="nucleotide sequence ID" value="NZ_CP089982.1"/>
</dbReference>